<feature type="domain" description="Concentrative nucleoside transporter C-terminal" evidence="9">
    <location>
        <begin position="208"/>
        <end position="411"/>
    </location>
</feature>
<evidence type="ECO:0000259" key="9">
    <source>
        <dbReference type="Pfam" id="PF07662"/>
    </source>
</evidence>
<feature type="transmembrane region" description="Helical" evidence="7">
    <location>
        <begin position="355"/>
        <end position="381"/>
    </location>
</feature>
<dbReference type="InterPro" id="IPR011657">
    <property type="entry name" value="CNT_C_dom"/>
</dbReference>
<feature type="transmembrane region" description="Helical" evidence="7">
    <location>
        <begin position="299"/>
        <end position="319"/>
    </location>
</feature>
<evidence type="ECO:0000259" key="8">
    <source>
        <dbReference type="Pfam" id="PF01773"/>
    </source>
</evidence>
<feature type="domain" description="Nucleoside transporter/FeoB GTPase Gate" evidence="10">
    <location>
        <begin position="101"/>
        <end position="198"/>
    </location>
</feature>
<evidence type="ECO:0000256" key="1">
    <source>
        <dbReference type="ARBA" id="ARBA00004651"/>
    </source>
</evidence>
<evidence type="ECO:0000256" key="4">
    <source>
        <dbReference type="ARBA" id="ARBA00022692"/>
    </source>
</evidence>
<organism evidence="11 12">
    <name type="scientific">Candidatus Bealeia paramacronuclearis</name>
    <dbReference type="NCBI Taxonomy" id="1921001"/>
    <lineage>
        <taxon>Bacteria</taxon>
        <taxon>Pseudomonadati</taxon>
        <taxon>Pseudomonadota</taxon>
        <taxon>Alphaproteobacteria</taxon>
        <taxon>Holosporales</taxon>
        <taxon>Holosporaceae</taxon>
        <taxon>Candidatus Bealeia</taxon>
    </lineage>
</organism>
<name>A0ABZ2C216_9PROT</name>
<comment type="subcellular location">
    <subcellularLocation>
        <location evidence="1">Cell membrane</location>
        <topology evidence="1">Multi-pass membrane protein</topology>
    </subcellularLocation>
</comment>
<feature type="transmembrane region" description="Helical" evidence="7">
    <location>
        <begin position="175"/>
        <end position="197"/>
    </location>
</feature>
<dbReference type="RefSeq" id="WP_331256756.1">
    <property type="nucleotide sequence ID" value="NZ_CP133270.1"/>
</dbReference>
<evidence type="ECO:0000256" key="7">
    <source>
        <dbReference type="SAM" id="Phobius"/>
    </source>
</evidence>
<sequence>MLIPQALLGIVTFIAVAWIFSESRKNVNFKQVIIGLLIQFLLAVLVLKIDAVRNGFLFVGDGVMALKDATVAGTSFVFGYLGGGDSPFSAKDGANTFIFAFQALPVVIVVSAIAMLLFHWQILPVLVKFFSKGFQKVMGIGGALGVCAAAKMFLGQTEAPLLIRPYLGKFTRSELFTVMVAGMATTSISIMVLYGMILEKVIMNPIAHILTASVISVPAAITISRILIPQVGEETSGHLVVPYKFSGSMDAISQGTSDGMRLFMNILAMLIVFLSLVALTNAILGLFPGIGGEPMSLQLLLGYALSPLAWLMGIPWDEALIAGGLLGKKTILNEIVAFISLASIPQGIFSAKTSLIMTYALCGFANLSSIGIQIGGIGTMVPERRQEIISLGLKAMIAGTVASCMSGAMIGIITSFG</sequence>
<keyword evidence="6 7" id="KW-0472">Membrane</keyword>
<comment type="similarity">
    <text evidence="2">Belongs to the concentrative nucleoside transporter (CNT) (TC 2.A.41) family.</text>
</comment>
<evidence type="ECO:0000313" key="12">
    <source>
        <dbReference type="Proteomes" id="UP001330434"/>
    </source>
</evidence>
<evidence type="ECO:0000313" key="11">
    <source>
        <dbReference type="EMBL" id="WVX66221.1"/>
    </source>
</evidence>
<dbReference type="InterPro" id="IPR011642">
    <property type="entry name" value="Gate_dom"/>
</dbReference>
<dbReference type="EMBL" id="CP133270">
    <property type="protein sequence ID" value="WVX66221.1"/>
    <property type="molecule type" value="Genomic_DNA"/>
</dbReference>
<keyword evidence="12" id="KW-1185">Reference proteome</keyword>
<dbReference type="InterPro" id="IPR008276">
    <property type="entry name" value="C_nuclsd_transpt"/>
</dbReference>
<gene>
    <name evidence="11" type="ORF">Bealeia1_00395</name>
</gene>
<dbReference type="PANTHER" id="PTHR10590">
    <property type="entry name" value="SODIUM/NUCLEOSIDE COTRANSPORTER"/>
    <property type="match status" value="1"/>
</dbReference>
<dbReference type="Pfam" id="PF01773">
    <property type="entry name" value="Nucleos_tra2_N"/>
    <property type="match status" value="1"/>
</dbReference>
<keyword evidence="3" id="KW-1003">Cell membrane</keyword>
<feature type="transmembrane region" description="Helical" evidence="7">
    <location>
        <begin position="262"/>
        <end position="287"/>
    </location>
</feature>
<proteinExistence type="inferred from homology"/>
<feature type="transmembrane region" description="Helical" evidence="7">
    <location>
        <begin position="393"/>
        <end position="416"/>
    </location>
</feature>
<feature type="transmembrane region" description="Helical" evidence="7">
    <location>
        <begin position="31"/>
        <end position="49"/>
    </location>
</feature>
<dbReference type="Proteomes" id="UP001330434">
    <property type="component" value="Chromosome"/>
</dbReference>
<protein>
    <submittedName>
        <fullName evidence="11">Nucleoside:proton symporter NupC</fullName>
    </submittedName>
</protein>
<keyword evidence="5 7" id="KW-1133">Transmembrane helix</keyword>
<accession>A0ABZ2C216</accession>
<evidence type="ECO:0000256" key="2">
    <source>
        <dbReference type="ARBA" id="ARBA00009033"/>
    </source>
</evidence>
<evidence type="ECO:0000256" key="6">
    <source>
        <dbReference type="ARBA" id="ARBA00023136"/>
    </source>
</evidence>
<keyword evidence="4 7" id="KW-0812">Transmembrane</keyword>
<feature type="transmembrane region" description="Helical" evidence="7">
    <location>
        <begin position="134"/>
        <end position="154"/>
    </location>
</feature>
<evidence type="ECO:0000259" key="10">
    <source>
        <dbReference type="Pfam" id="PF07670"/>
    </source>
</evidence>
<feature type="domain" description="Concentrative nucleoside transporter N-terminal" evidence="8">
    <location>
        <begin position="8"/>
        <end position="81"/>
    </location>
</feature>
<feature type="transmembrane region" description="Helical" evidence="7">
    <location>
        <begin position="209"/>
        <end position="228"/>
    </location>
</feature>
<dbReference type="Pfam" id="PF07662">
    <property type="entry name" value="Nucleos_tra2_C"/>
    <property type="match status" value="1"/>
</dbReference>
<feature type="transmembrane region" description="Helical" evidence="7">
    <location>
        <begin position="97"/>
        <end position="122"/>
    </location>
</feature>
<dbReference type="PANTHER" id="PTHR10590:SF4">
    <property type="entry name" value="SOLUTE CARRIER FAMILY 28 MEMBER 3"/>
    <property type="match status" value="1"/>
</dbReference>
<dbReference type="Pfam" id="PF07670">
    <property type="entry name" value="Gate"/>
    <property type="match status" value="1"/>
</dbReference>
<evidence type="ECO:0000256" key="3">
    <source>
        <dbReference type="ARBA" id="ARBA00022475"/>
    </source>
</evidence>
<dbReference type="InterPro" id="IPR002668">
    <property type="entry name" value="CNT_N_dom"/>
</dbReference>
<evidence type="ECO:0000256" key="5">
    <source>
        <dbReference type="ARBA" id="ARBA00022989"/>
    </source>
</evidence>
<reference evidence="11 12" key="1">
    <citation type="journal article" date="2024" name="Environ. Microbiol.">
        <title>Novel evolutionary insights on the interactions of the Holosporales (Alphaproteobacteria) with eukaryotic hosts from comparative genomics.</title>
        <authorList>
            <person name="Giovannini M."/>
            <person name="Petroni G."/>
            <person name="Castelli M."/>
        </authorList>
    </citation>
    <scope>NUCLEOTIDE SEQUENCE [LARGE SCALE GENOMIC DNA]</scope>
    <source>
        <strain evidence="11 12">US_Bl 15I1</strain>
    </source>
</reference>